<dbReference type="STRING" id="578942.SAMN05216289_11370"/>
<reference evidence="2 3" key="1">
    <citation type="submission" date="2016-10" db="EMBL/GenBank/DDBJ databases">
        <authorList>
            <person name="de Groot N.N."/>
        </authorList>
    </citation>
    <scope>NUCLEOTIDE SEQUENCE [LARGE SCALE GENOMIC DNA]</scope>
    <source>
        <strain evidence="2 3">CGMCC 1.7659</strain>
    </source>
</reference>
<organism evidence="2 3">
    <name type="scientific">Dokdonella immobilis</name>
    <dbReference type="NCBI Taxonomy" id="578942"/>
    <lineage>
        <taxon>Bacteria</taxon>
        <taxon>Pseudomonadati</taxon>
        <taxon>Pseudomonadota</taxon>
        <taxon>Gammaproteobacteria</taxon>
        <taxon>Lysobacterales</taxon>
        <taxon>Rhodanobacteraceae</taxon>
        <taxon>Dokdonella</taxon>
    </lineage>
</organism>
<dbReference type="SUPFAM" id="SSF141571">
    <property type="entry name" value="Pentapeptide repeat-like"/>
    <property type="match status" value="1"/>
</dbReference>
<evidence type="ECO:0000256" key="1">
    <source>
        <dbReference type="SAM" id="Phobius"/>
    </source>
</evidence>
<dbReference type="Pfam" id="PF00805">
    <property type="entry name" value="Pentapeptide"/>
    <property type="match status" value="2"/>
</dbReference>
<accession>A0A1I4XZ73</accession>
<evidence type="ECO:0000313" key="2">
    <source>
        <dbReference type="EMBL" id="SFN31211.1"/>
    </source>
</evidence>
<feature type="transmembrane region" description="Helical" evidence="1">
    <location>
        <begin position="202"/>
        <end position="220"/>
    </location>
</feature>
<dbReference type="Gene3D" id="2.160.20.80">
    <property type="entry name" value="E3 ubiquitin-protein ligase SopA"/>
    <property type="match status" value="1"/>
</dbReference>
<dbReference type="OrthoDB" id="9806704at2"/>
<dbReference type="InterPro" id="IPR001646">
    <property type="entry name" value="5peptide_repeat"/>
</dbReference>
<name>A0A1I4XZ73_9GAMM</name>
<dbReference type="PANTHER" id="PTHR14136">
    <property type="entry name" value="BTB_POZ DOMAIN-CONTAINING PROTEIN KCTD9"/>
    <property type="match status" value="1"/>
</dbReference>
<keyword evidence="1" id="KW-0472">Membrane</keyword>
<proteinExistence type="predicted"/>
<dbReference type="InterPro" id="IPR051082">
    <property type="entry name" value="Pentapeptide-BTB/POZ_domain"/>
</dbReference>
<keyword evidence="1" id="KW-0812">Transmembrane</keyword>
<protein>
    <submittedName>
        <fullName evidence="2">Uncharacterized protein YjbI, contains pentapeptide repeats</fullName>
    </submittedName>
</protein>
<dbReference type="PANTHER" id="PTHR14136:SF17">
    <property type="entry name" value="BTB_POZ DOMAIN-CONTAINING PROTEIN KCTD9"/>
    <property type="match status" value="1"/>
</dbReference>
<keyword evidence="3" id="KW-1185">Reference proteome</keyword>
<dbReference type="EMBL" id="FOVF01000013">
    <property type="protein sequence ID" value="SFN31211.1"/>
    <property type="molecule type" value="Genomic_DNA"/>
</dbReference>
<dbReference type="Proteomes" id="UP000198575">
    <property type="component" value="Unassembled WGS sequence"/>
</dbReference>
<keyword evidence="1" id="KW-1133">Transmembrane helix</keyword>
<feature type="transmembrane region" description="Helical" evidence="1">
    <location>
        <begin position="307"/>
        <end position="329"/>
    </location>
</feature>
<gene>
    <name evidence="2" type="ORF">SAMN05216289_11370</name>
</gene>
<sequence length="399" mass="44706">MADCKHLQVINSGVEEWNRWREDNRSVRPDLSGANLVLASVGGDSKWDLTNCNLIGATFNGLSQANLIKAELSDIVVRGKVEYVDFSRCNMLNVDFSDVEFINCVFSGVKALECKFSGTKFLAREGGADFPRSCTLESGVFSSCQFDGARLSDCKITNARFDMCDFRQAVGYQFDSNALKECTLSSNSNDDWSVLRRKYTGANMVFNLVLSAIFFAPWALDALRWSALNEFQMSAVRAVNSVRVELNGKSRIDLTDFNALAEDILEKVHSPGMEACLSQRETSRFSDSGKCLEIWQVMLGVQLGWRAWLVACLLLCYNLTRLLVTWVVAPMRDEEARSGLTPARELLSAPWPERMRSTYRWLMPLHKSLVFGAWFAVLAALWHVVPRLLSPVWLVSAGG</sequence>
<dbReference type="AlphaFoldDB" id="A0A1I4XZ73"/>
<feature type="transmembrane region" description="Helical" evidence="1">
    <location>
        <begin position="364"/>
        <end position="385"/>
    </location>
</feature>
<evidence type="ECO:0000313" key="3">
    <source>
        <dbReference type="Proteomes" id="UP000198575"/>
    </source>
</evidence>